<evidence type="ECO:0000313" key="3">
    <source>
        <dbReference type="Proteomes" id="UP000632138"/>
    </source>
</evidence>
<reference evidence="2 3" key="1">
    <citation type="submission" date="2021-01" db="EMBL/GenBank/DDBJ databases">
        <title>Actinoplanes sp. nov. LDG1-06 isolated from lichen.</title>
        <authorList>
            <person name="Saeng-In P."/>
            <person name="Phongsopitanun W."/>
            <person name="Kanchanasin P."/>
            <person name="Yuki M."/>
            <person name="Kudo T."/>
            <person name="Ohkuma M."/>
            <person name="Tanasupawat S."/>
        </authorList>
    </citation>
    <scope>NUCLEOTIDE SEQUENCE [LARGE SCALE GENOMIC DNA]</scope>
    <source>
        <strain evidence="2 3">LDG1-06</strain>
    </source>
</reference>
<comment type="caution">
    <text evidence="2">The sequence shown here is derived from an EMBL/GenBank/DDBJ whole genome shotgun (WGS) entry which is preliminary data.</text>
</comment>
<evidence type="ECO:0000256" key="1">
    <source>
        <dbReference type="SAM" id="MobiDB-lite"/>
    </source>
</evidence>
<organism evidence="2 3">
    <name type="scientific">Paractinoplanes ovalisporus</name>
    <dbReference type="NCBI Taxonomy" id="2810368"/>
    <lineage>
        <taxon>Bacteria</taxon>
        <taxon>Bacillati</taxon>
        <taxon>Actinomycetota</taxon>
        <taxon>Actinomycetes</taxon>
        <taxon>Micromonosporales</taxon>
        <taxon>Micromonosporaceae</taxon>
        <taxon>Paractinoplanes</taxon>
    </lineage>
</organism>
<sequence length="63" mass="6622">MRPVAGRCAGRRAVEAARGYRRPGSAPFGRERAAQRAGRPVEAGRVEAVEGDQADHGDGDHGP</sequence>
<accession>A0ABS2AVN9</accession>
<protein>
    <submittedName>
        <fullName evidence="2">Uncharacterized protein</fullName>
    </submittedName>
</protein>
<name>A0ABS2AVN9_9ACTN</name>
<feature type="region of interest" description="Disordered" evidence="1">
    <location>
        <begin position="21"/>
        <end position="63"/>
    </location>
</feature>
<proteinExistence type="predicted"/>
<evidence type="ECO:0000313" key="2">
    <source>
        <dbReference type="EMBL" id="MBM2623861.1"/>
    </source>
</evidence>
<feature type="compositionally biased region" description="Basic and acidic residues" evidence="1">
    <location>
        <begin position="42"/>
        <end position="63"/>
    </location>
</feature>
<dbReference type="EMBL" id="JAENHP010000048">
    <property type="protein sequence ID" value="MBM2623861.1"/>
    <property type="molecule type" value="Genomic_DNA"/>
</dbReference>
<keyword evidence="3" id="KW-1185">Reference proteome</keyword>
<dbReference type="Proteomes" id="UP000632138">
    <property type="component" value="Unassembled WGS sequence"/>
</dbReference>
<dbReference type="RefSeq" id="WP_203384212.1">
    <property type="nucleotide sequence ID" value="NZ_JAENHP010000048.1"/>
</dbReference>
<gene>
    <name evidence="2" type="ORF">JIG36_51065</name>
</gene>